<keyword evidence="1" id="KW-0812">Transmembrane</keyword>
<proteinExistence type="predicted"/>
<dbReference type="Pfam" id="PF00196">
    <property type="entry name" value="GerE"/>
    <property type="match status" value="1"/>
</dbReference>
<evidence type="ECO:0000259" key="2">
    <source>
        <dbReference type="PROSITE" id="PS50043"/>
    </source>
</evidence>
<dbReference type="RefSeq" id="WP_273686503.1">
    <property type="nucleotide sequence ID" value="NZ_CP117411.1"/>
</dbReference>
<dbReference type="CDD" id="cd06170">
    <property type="entry name" value="LuxR_C_like"/>
    <property type="match status" value="1"/>
</dbReference>
<dbReference type="EMBL" id="CP117411">
    <property type="protein sequence ID" value="WCT72537.1"/>
    <property type="molecule type" value="Genomic_DNA"/>
</dbReference>
<keyword evidence="1" id="KW-0472">Membrane</keyword>
<dbReference type="PROSITE" id="PS50043">
    <property type="entry name" value="HTH_LUXR_2"/>
    <property type="match status" value="1"/>
</dbReference>
<reference evidence="3 4" key="1">
    <citation type="submission" date="2023-02" db="EMBL/GenBank/DDBJ databases">
        <title>Genome sequence of Sphingomonas naphthae.</title>
        <authorList>
            <person name="Kim S."/>
            <person name="Heo J."/>
            <person name="Kwon S.-W."/>
        </authorList>
    </citation>
    <scope>NUCLEOTIDE SEQUENCE [LARGE SCALE GENOMIC DNA]</scope>
    <source>
        <strain evidence="3 4">KACC 18716</strain>
    </source>
</reference>
<dbReference type="Gene3D" id="1.10.10.10">
    <property type="entry name" value="Winged helix-like DNA-binding domain superfamily/Winged helix DNA-binding domain"/>
    <property type="match status" value="1"/>
</dbReference>
<evidence type="ECO:0000256" key="1">
    <source>
        <dbReference type="SAM" id="Phobius"/>
    </source>
</evidence>
<feature type="domain" description="HTH luxR-type" evidence="2">
    <location>
        <begin position="2"/>
        <end position="67"/>
    </location>
</feature>
<name>A0ABY7TII8_9SPHN</name>
<dbReference type="SUPFAM" id="SSF46894">
    <property type="entry name" value="C-terminal effector domain of the bipartite response regulators"/>
    <property type="match status" value="1"/>
</dbReference>
<dbReference type="InterPro" id="IPR016032">
    <property type="entry name" value="Sig_transdc_resp-reg_C-effctor"/>
</dbReference>
<keyword evidence="1" id="KW-1133">Transmembrane helix</keyword>
<evidence type="ECO:0000313" key="4">
    <source>
        <dbReference type="Proteomes" id="UP001220395"/>
    </source>
</evidence>
<organism evidence="3 4">
    <name type="scientific">Sphingomonas naphthae</name>
    <dbReference type="NCBI Taxonomy" id="1813468"/>
    <lineage>
        <taxon>Bacteria</taxon>
        <taxon>Pseudomonadati</taxon>
        <taxon>Pseudomonadota</taxon>
        <taxon>Alphaproteobacteria</taxon>
        <taxon>Sphingomonadales</taxon>
        <taxon>Sphingomonadaceae</taxon>
        <taxon>Sphingomonas</taxon>
    </lineage>
</organism>
<sequence length="179" mass="19807">MDHDRTSSLTDAQRDCLRLVASGLEAKEIARALEISSHAVIERLRAARRQLGVSTSREAARLMLQAEQGATYNPFVTMPIGVVPPSPERHAQPRHQFDHEGVEPLSVADRQQVRFEPDYLKRPVGARMMPFPTAERQWNDLTSAQRLGWVLAIAVGIALMLGGLTTGSVSIIEALSRLF</sequence>
<accession>A0ABY7TII8</accession>
<gene>
    <name evidence="3" type="ORF">PQ455_12935</name>
</gene>
<dbReference type="InterPro" id="IPR000792">
    <property type="entry name" value="Tscrpt_reg_LuxR_C"/>
</dbReference>
<keyword evidence="4" id="KW-1185">Reference proteome</keyword>
<evidence type="ECO:0000313" key="3">
    <source>
        <dbReference type="EMBL" id="WCT72537.1"/>
    </source>
</evidence>
<protein>
    <submittedName>
        <fullName evidence="3">Helix-turn-helix transcriptional regulator</fullName>
    </submittedName>
</protein>
<dbReference type="Proteomes" id="UP001220395">
    <property type="component" value="Chromosome"/>
</dbReference>
<dbReference type="InterPro" id="IPR036388">
    <property type="entry name" value="WH-like_DNA-bd_sf"/>
</dbReference>
<dbReference type="SMART" id="SM00421">
    <property type="entry name" value="HTH_LUXR"/>
    <property type="match status" value="1"/>
</dbReference>
<feature type="transmembrane region" description="Helical" evidence="1">
    <location>
        <begin position="147"/>
        <end position="172"/>
    </location>
</feature>